<dbReference type="AlphaFoldDB" id="A0A1G7A2E4"/>
<evidence type="ECO:0000313" key="1">
    <source>
        <dbReference type="EMBL" id="SDE08979.1"/>
    </source>
</evidence>
<dbReference type="RefSeq" id="WP_176884904.1">
    <property type="nucleotide sequence ID" value="NZ_FNAN01000003.1"/>
</dbReference>
<gene>
    <name evidence="1" type="ORF">SAMN04487996_103315</name>
</gene>
<evidence type="ECO:0000313" key="2">
    <source>
        <dbReference type="Proteomes" id="UP000198748"/>
    </source>
</evidence>
<organism evidence="1 2">
    <name type="scientific">Dyadobacter soli</name>
    <dbReference type="NCBI Taxonomy" id="659014"/>
    <lineage>
        <taxon>Bacteria</taxon>
        <taxon>Pseudomonadati</taxon>
        <taxon>Bacteroidota</taxon>
        <taxon>Cytophagia</taxon>
        <taxon>Cytophagales</taxon>
        <taxon>Spirosomataceae</taxon>
        <taxon>Dyadobacter</taxon>
    </lineage>
</organism>
<keyword evidence="2" id="KW-1185">Reference proteome</keyword>
<dbReference type="STRING" id="659014.SAMN04487996_103315"/>
<accession>A0A1G7A2E4</accession>
<protein>
    <submittedName>
        <fullName evidence="1">Uncharacterized protein</fullName>
    </submittedName>
</protein>
<dbReference type="EMBL" id="FNAN01000003">
    <property type="protein sequence ID" value="SDE08979.1"/>
    <property type="molecule type" value="Genomic_DNA"/>
</dbReference>
<name>A0A1G7A2E4_9BACT</name>
<proteinExistence type="predicted"/>
<reference evidence="2" key="1">
    <citation type="submission" date="2016-10" db="EMBL/GenBank/DDBJ databases">
        <authorList>
            <person name="Varghese N."/>
            <person name="Submissions S."/>
        </authorList>
    </citation>
    <scope>NUCLEOTIDE SEQUENCE [LARGE SCALE GENOMIC DNA]</scope>
    <source>
        <strain evidence="2">DSM 25329</strain>
    </source>
</reference>
<sequence length="51" mass="6150">MEKELERLRKPILKKPDKSLDELLNKGYFKEKIEFAEHIVKTYGLPDFDKK</sequence>
<dbReference type="Proteomes" id="UP000198748">
    <property type="component" value="Unassembled WGS sequence"/>
</dbReference>